<evidence type="ECO:0008006" key="3">
    <source>
        <dbReference type="Google" id="ProtNLM"/>
    </source>
</evidence>
<sequence>MPLTPSPKRTAASWITGSDEDWPQIADFGPSGLSVHARLLFLPDPEGPWQSEAEAPALPGALSENDRLRLALQVLSRHTTTPELAYFCLWDGWGIPIPEAASLVRVPHRTYHLFEGALTDLGGWGAPSDEDPPLPAFIWPADRTWCIAKDVDQHWAGIGASEGALEDLRAIPDLNIVKADPAQPQPFYV</sequence>
<protein>
    <recommendedName>
        <fullName evidence="3">Suppressor of fused protein SUFU</fullName>
    </recommendedName>
</protein>
<reference evidence="2" key="1">
    <citation type="journal article" date="2019" name="Int. J. Syst. Evol. Microbiol.">
        <title>The Global Catalogue of Microorganisms (GCM) 10K type strain sequencing project: providing services to taxonomists for standard genome sequencing and annotation.</title>
        <authorList>
            <consortium name="The Broad Institute Genomics Platform"/>
            <consortium name="The Broad Institute Genome Sequencing Center for Infectious Disease"/>
            <person name="Wu L."/>
            <person name="Ma J."/>
        </authorList>
    </citation>
    <scope>NUCLEOTIDE SEQUENCE [LARGE SCALE GENOMIC DNA]</scope>
    <source>
        <strain evidence="2">JCM 16902</strain>
    </source>
</reference>
<accession>A0ABP7AKG9</accession>
<organism evidence="1 2">
    <name type="scientific">Kineosporia mesophila</name>
    <dbReference type="NCBI Taxonomy" id="566012"/>
    <lineage>
        <taxon>Bacteria</taxon>
        <taxon>Bacillati</taxon>
        <taxon>Actinomycetota</taxon>
        <taxon>Actinomycetes</taxon>
        <taxon>Kineosporiales</taxon>
        <taxon>Kineosporiaceae</taxon>
        <taxon>Kineosporia</taxon>
    </lineage>
</organism>
<comment type="caution">
    <text evidence="1">The sequence shown here is derived from an EMBL/GenBank/DDBJ whole genome shotgun (WGS) entry which is preliminary data.</text>
</comment>
<evidence type="ECO:0000313" key="2">
    <source>
        <dbReference type="Proteomes" id="UP001501074"/>
    </source>
</evidence>
<gene>
    <name evidence="1" type="ORF">GCM10022223_61260</name>
</gene>
<name>A0ABP7AKG9_9ACTN</name>
<dbReference type="Proteomes" id="UP001501074">
    <property type="component" value="Unassembled WGS sequence"/>
</dbReference>
<evidence type="ECO:0000313" key="1">
    <source>
        <dbReference type="EMBL" id="GAA3634650.1"/>
    </source>
</evidence>
<keyword evidence="2" id="KW-1185">Reference proteome</keyword>
<proteinExistence type="predicted"/>
<dbReference type="RefSeq" id="WP_231488058.1">
    <property type="nucleotide sequence ID" value="NZ_BAAAZO010000012.1"/>
</dbReference>
<dbReference type="EMBL" id="BAAAZO010000012">
    <property type="protein sequence ID" value="GAA3634650.1"/>
    <property type="molecule type" value="Genomic_DNA"/>
</dbReference>